<dbReference type="InterPro" id="IPR058502">
    <property type="entry name" value="PLL-like_beta-prop"/>
</dbReference>
<dbReference type="AlphaFoldDB" id="A0A8J3JHM4"/>
<evidence type="ECO:0000313" key="3">
    <source>
        <dbReference type="EMBL" id="GIF80836.1"/>
    </source>
</evidence>
<evidence type="ECO:0000256" key="1">
    <source>
        <dbReference type="SAM" id="SignalP"/>
    </source>
</evidence>
<evidence type="ECO:0000313" key="4">
    <source>
        <dbReference type="Proteomes" id="UP000601223"/>
    </source>
</evidence>
<dbReference type="Proteomes" id="UP000601223">
    <property type="component" value="Unassembled WGS sequence"/>
</dbReference>
<feature type="domain" description="PLL-like beta propeller" evidence="2">
    <location>
        <begin position="147"/>
        <end position="357"/>
    </location>
</feature>
<name>A0A8J3JHM4_9ACTN</name>
<reference evidence="3 4" key="1">
    <citation type="submission" date="2021-01" db="EMBL/GenBank/DDBJ databases">
        <title>Whole genome shotgun sequence of Catellatospora bangladeshensis NBRC 107357.</title>
        <authorList>
            <person name="Komaki H."/>
            <person name="Tamura T."/>
        </authorList>
    </citation>
    <scope>NUCLEOTIDE SEQUENCE [LARGE SCALE GENOMIC DNA]</scope>
    <source>
        <strain evidence="3 4">NBRC 107357</strain>
    </source>
</reference>
<dbReference type="EMBL" id="BONF01000011">
    <property type="protein sequence ID" value="GIF80836.1"/>
    <property type="molecule type" value="Genomic_DNA"/>
</dbReference>
<dbReference type="RefSeq" id="WP_203744841.1">
    <property type="nucleotide sequence ID" value="NZ_BONF01000011.1"/>
</dbReference>
<accession>A0A8J3JHM4</accession>
<keyword evidence="1" id="KW-0732">Signal</keyword>
<feature type="chain" id="PRO_5035301551" description="PLL-like beta propeller domain-containing protein" evidence="1">
    <location>
        <begin position="31"/>
        <end position="367"/>
    </location>
</feature>
<sequence>MNTRTSALGRLAAGLATAVCAIGFAGPADAAPAPVHIGQKMTPPQTMADADPVTYGALRVFFRSPTGRLMERWLDGDGWHTADHGGADIIGEPTAVVTPTGLRVYSRYENGQMREDSLGASGSWTVGTPIPGLVFASDFAAIHYGTPRVFGRTSAGALVEAWIGSDNAWHYAGHGGAAIIGNPSAVVDGWGKLRVYSRYTNNLLREDVLPSTAGPWSIGSPAAAYFTSDVTAIVALGSLRVFGRSTTGTLRELWLSSVAGPWSAAEHAGGSMTGKPAAVLASGTLRVYSRFAGNALREDSLACSACAWVTGNPYGAVFTGDPAAIVSVGALRVYGRGTTGTLWELWLSGNGTGPAWSASDHGIPVAA</sequence>
<dbReference type="SUPFAM" id="SSF89372">
    <property type="entry name" value="Fucose-specific lectin"/>
    <property type="match status" value="2"/>
</dbReference>
<feature type="signal peptide" evidence="1">
    <location>
        <begin position="1"/>
        <end position="30"/>
    </location>
</feature>
<gene>
    <name evidence="3" type="ORF">Cba03nite_21850</name>
</gene>
<protein>
    <recommendedName>
        <fullName evidence="2">PLL-like beta propeller domain-containing protein</fullName>
    </recommendedName>
</protein>
<keyword evidence="4" id="KW-1185">Reference proteome</keyword>
<proteinExistence type="predicted"/>
<comment type="caution">
    <text evidence="3">The sequence shown here is derived from an EMBL/GenBank/DDBJ whole genome shotgun (WGS) entry which is preliminary data.</text>
</comment>
<organism evidence="3 4">
    <name type="scientific">Catellatospora bangladeshensis</name>
    <dbReference type="NCBI Taxonomy" id="310355"/>
    <lineage>
        <taxon>Bacteria</taxon>
        <taxon>Bacillati</taxon>
        <taxon>Actinomycetota</taxon>
        <taxon>Actinomycetes</taxon>
        <taxon>Micromonosporales</taxon>
        <taxon>Micromonosporaceae</taxon>
        <taxon>Catellatospora</taxon>
    </lineage>
</organism>
<dbReference type="Gene3D" id="2.120.10.70">
    <property type="entry name" value="Fucose-specific lectin"/>
    <property type="match status" value="1"/>
</dbReference>
<evidence type="ECO:0000259" key="2">
    <source>
        <dbReference type="Pfam" id="PF26607"/>
    </source>
</evidence>
<dbReference type="Pfam" id="PF26607">
    <property type="entry name" value="DUF8189"/>
    <property type="match status" value="1"/>
</dbReference>